<feature type="transmembrane region" description="Helical" evidence="8">
    <location>
        <begin position="208"/>
        <end position="227"/>
    </location>
</feature>
<dbReference type="Gene3D" id="3.30.300.30">
    <property type="match status" value="1"/>
</dbReference>
<feature type="compositionally biased region" description="Basic and acidic residues" evidence="7">
    <location>
        <begin position="1"/>
        <end position="20"/>
    </location>
</feature>
<dbReference type="PANTHER" id="PTHR43201">
    <property type="entry name" value="ACYL-COA SYNTHETASE"/>
    <property type="match status" value="1"/>
</dbReference>
<feature type="domain" description="STAS" evidence="9">
    <location>
        <begin position="501"/>
        <end position="598"/>
    </location>
</feature>
<keyword evidence="4 8" id="KW-0812">Transmembrane</keyword>
<dbReference type="SUPFAM" id="SSF56801">
    <property type="entry name" value="Acetyl-CoA synthetase-like"/>
    <property type="match status" value="1"/>
</dbReference>
<evidence type="ECO:0000256" key="8">
    <source>
        <dbReference type="SAM" id="Phobius"/>
    </source>
</evidence>
<proteinExistence type="inferred from homology"/>
<dbReference type="PANTHER" id="PTHR43201:SF5">
    <property type="entry name" value="MEDIUM-CHAIN ACYL-COA LIGASE ACSF2, MITOCHONDRIAL"/>
    <property type="match status" value="1"/>
</dbReference>
<dbReference type="InterPro" id="IPR011547">
    <property type="entry name" value="SLC26A/SulP_dom"/>
</dbReference>
<evidence type="ECO:0000313" key="11">
    <source>
        <dbReference type="Proteomes" id="UP001205105"/>
    </source>
</evidence>
<feature type="compositionally biased region" description="Low complexity" evidence="7">
    <location>
        <begin position="635"/>
        <end position="650"/>
    </location>
</feature>
<evidence type="ECO:0000256" key="7">
    <source>
        <dbReference type="SAM" id="MobiDB-lite"/>
    </source>
</evidence>
<evidence type="ECO:0000256" key="5">
    <source>
        <dbReference type="ARBA" id="ARBA00022989"/>
    </source>
</evidence>
<feature type="region of interest" description="Disordered" evidence="7">
    <location>
        <begin position="630"/>
        <end position="651"/>
    </location>
</feature>
<dbReference type="InterPro" id="IPR020845">
    <property type="entry name" value="AMP-binding_CS"/>
</dbReference>
<feature type="transmembrane region" description="Helical" evidence="8">
    <location>
        <begin position="84"/>
        <end position="103"/>
    </location>
</feature>
<keyword evidence="6 8" id="KW-0472">Membrane</keyword>
<dbReference type="InterPro" id="IPR002645">
    <property type="entry name" value="STAS_dom"/>
</dbReference>
<organism evidence="10 11">
    <name type="scientific">Chlorella ohadii</name>
    <dbReference type="NCBI Taxonomy" id="2649997"/>
    <lineage>
        <taxon>Eukaryota</taxon>
        <taxon>Viridiplantae</taxon>
        <taxon>Chlorophyta</taxon>
        <taxon>core chlorophytes</taxon>
        <taxon>Trebouxiophyceae</taxon>
        <taxon>Chlorellales</taxon>
        <taxon>Chlorellaceae</taxon>
        <taxon>Chlorella clade</taxon>
        <taxon>Chlorella</taxon>
    </lineage>
</organism>
<feature type="transmembrane region" description="Helical" evidence="8">
    <location>
        <begin position="445"/>
        <end position="477"/>
    </location>
</feature>
<sequence length="1360" mass="146973">MAELHQRHTAGREPASDKVPDLGGAYSGGALHLLPEAKSASRKDELKRQCSEAWSDVKSALPKGRRGWLEALLPCLSWVRGYNWRQWLIADFLAGIAATVMTVPENIANAGLAGAPSNFGLYASILPSFAYGIWGSCGQMAVGAVAITCLTLGDGIISLYGSLQHDPNNPEDPEVQAQINRTIIQVALLCGAILFGLGFLRLGFLTNLMSYSVVAGYLAGAALLIVASQIKYILGLETEHASTIQDIITQVVQNIDDFNWRDLVMGGCFTITLIVCKEIGIKWHKFWWLKAVGTLVCLIVGIGVMNIWKLYNPPEDPLIDPLGSVKKGFPPCTISWWGPITFGGQIMIPVVTTMMVMLIETICMGRKLAQEHGYTLDSNKELRAIGLCNFFAAAFSTIPTAGSISRAAIVNSANGKTRAIMISAVYRVLNPFELFYCWKLSLFDFALYLTTFFVVIFAGVYWGMLAGVLLAVIVHVYRTSNPPHAVIGRIPGTDSYRDTKLFPEAEEAEGVLMLRISSGIFFANAVPIRAWITREVAAAEERAALRGEALAFLVLDISATNFIDADTVQMLKVLIEDMAARDIRVVLVNQSVRVLRALASHATDEAPVAGLPQQHRMHFGSLKSSLHLESRQQRAGHAAADGTTAAPTGGSSRLTRALTIIPAWHSEGEVYRDPAAALKHCATMVHTLGLSKRHMDAPGGRRATSFAGALTTVYSGQEAAGELGGSKDSGRGSGSGDGDGSAEEKALRQALGVVEQARGAAQLSAAGAAAAQQQDIFLSRAAPALLIPREDASLSYVRGRTDRPILNQTIGALLERTALLHPDKEAVVSVQQGLRLSYRELLRQADEVARGLLQLGVQRRDRVGVWAPNCAEWVVLQYAAARVGAVLVNLNPSLKAAELSYALRRAGVSTLVLAPELRGTSFVDALGSIWHELPQLRHAVVLGPDAPEGWLDWHDLRWMGEGGRLAGELLQRQAWLRPGEPANIQFTSGTTGFPKAATLSHRNIVNNALHVGQGCKYTEADRVCIPVPLFHCFGSVMGSLAAIAHGATAVYPAECFDASATLAAVQQERCTSLYGVPTMFVAQLELPDFQRYDLSSLRTGIMAGSPCPVAVMRKVQSEMHMRDVTICYGMTETSPVSFQTCTEDSEERRVSTVGRIHPHLEARVVDPQTGRTLPRGQVGELCVRGYSVMLGYWGDHAATASAIDEGRWMHTGDLAIIDGQGYCSIVGRIKDMVIRGGENVYPREVEEFIHRHPAVAEVQVFGVPDAKWGEELCAWVRLREGAGGAFSAEELRLWCRGRIAGYKIPRYIKVVTSYPTTTSGKPQASALPACGSSSKFKMREAAILELGLQADVAAVVGQAA</sequence>
<dbReference type="Proteomes" id="UP001205105">
    <property type="component" value="Unassembled WGS sequence"/>
</dbReference>
<dbReference type="Gene3D" id="3.40.50.12780">
    <property type="entry name" value="N-terminal domain of ligase-like"/>
    <property type="match status" value="1"/>
</dbReference>
<dbReference type="Pfam" id="PF01740">
    <property type="entry name" value="STAS"/>
    <property type="match status" value="1"/>
</dbReference>
<evidence type="ECO:0000256" key="2">
    <source>
        <dbReference type="ARBA" id="ARBA00006432"/>
    </source>
</evidence>
<feature type="transmembrane region" description="Helical" evidence="8">
    <location>
        <begin position="287"/>
        <end position="308"/>
    </location>
</feature>
<evidence type="ECO:0000256" key="1">
    <source>
        <dbReference type="ARBA" id="ARBA00004141"/>
    </source>
</evidence>
<feature type="transmembrane region" description="Helical" evidence="8">
    <location>
        <begin position="336"/>
        <end position="359"/>
    </location>
</feature>
<name>A0AAD5E2Z5_9CHLO</name>
<dbReference type="PROSITE" id="PS00455">
    <property type="entry name" value="AMP_BINDING"/>
    <property type="match status" value="1"/>
</dbReference>
<dbReference type="Pfam" id="PF00501">
    <property type="entry name" value="AMP-binding"/>
    <property type="match status" value="1"/>
</dbReference>
<dbReference type="Gene3D" id="3.30.750.24">
    <property type="entry name" value="STAS domain"/>
    <property type="match status" value="1"/>
</dbReference>
<dbReference type="GO" id="GO:0016020">
    <property type="term" value="C:membrane"/>
    <property type="evidence" value="ECO:0007669"/>
    <property type="project" value="UniProtKB-SubCell"/>
</dbReference>
<dbReference type="EMBL" id="JADXDR010000011">
    <property type="protein sequence ID" value="KAI7846029.1"/>
    <property type="molecule type" value="Genomic_DNA"/>
</dbReference>
<dbReference type="InterPro" id="IPR042099">
    <property type="entry name" value="ANL_N_sf"/>
</dbReference>
<dbReference type="InterPro" id="IPR025110">
    <property type="entry name" value="AMP-bd_C"/>
</dbReference>
<dbReference type="CDD" id="cd07042">
    <property type="entry name" value="STAS_SulP_like_sulfate_transporter"/>
    <property type="match status" value="1"/>
</dbReference>
<feature type="region of interest" description="Disordered" evidence="7">
    <location>
        <begin position="1"/>
        <end position="24"/>
    </location>
</feature>
<feature type="transmembrane region" description="Helical" evidence="8">
    <location>
        <begin position="140"/>
        <end position="161"/>
    </location>
</feature>
<evidence type="ECO:0000256" key="3">
    <source>
        <dbReference type="ARBA" id="ARBA00022598"/>
    </source>
</evidence>
<keyword evidence="5 8" id="KW-1133">Transmembrane helix</keyword>
<dbReference type="Pfam" id="PF13193">
    <property type="entry name" value="AMP-binding_C"/>
    <property type="match status" value="1"/>
</dbReference>
<dbReference type="GO" id="GO:0006631">
    <property type="term" value="P:fatty acid metabolic process"/>
    <property type="evidence" value="ECO:0007669"/>
    <property type="project" value="TreeGrafter"/>
</dbReference>
<dbReference type="FunFam" id="3.30.300.30:FF:000008">
    <property type="entry name" value="2,3-dihydroxybenzoate-AMP ligase"/>
    <property type="match status" value="1"/>
</dbReference>
<dbReference type="CDD" id="cd05917">
    <property type="entry name" value="FACL_like_2"/>
    <property type="match status" value="1"/>
</dbReference>
<reference evidence="10" key="1">
    <citation type="submission" date="2020-11" db="EMBL/GenBank/DDBJ databases">
        <title>Chlorella ohadii genome sequencing and assembly.</title>
        <authorList>
            <person name="Murik O."/>
            <person name="Treves H."/>
            <person name="Kedem I."/>
            <person name="Shotland Y."/>
            <person name="Kaplan A."/>
        </authorList>
    </citation>
    <scope>NUCLEOTIDE SEQUENCE</scope>
    <source>
        <strain evidence="10">1</strain>
    </source>
</reference>
<feature type="transmembrane region" description="Helical" evidence="8">
    <location>
        <begin position="115"/>
        <end position="134"/>
    </location>
</feature>
<feature type="region of interest" description="Disordered" evidence="7">
    <location>
        <begin position="719"/>
        <end position="744"/>
    </location>
</feature>
<dbReference type="Pfam" id="PF00916">
    <property type="entry name" value="Sulfate_transp"/>
    <property type="match status" value="1"/>
</dbReference>
<comment type="similarity">
    <text evidence="2">Belongs to the ATP-dependent AMP-binding enzyme family.</text>
</comment>
<evidence type="ECO:0000259" key="9">
    <source>
        <dbReference type="PROSITE" id="PS50801"/>
    </source>
</evidence>
<dbReference type="GO" id="GO:0031956">
    <property type="term" value="F:medium-chain fatty acid-CoA ligase activity"/>
    <property type="evidence" value="ECO:0007669"/>
    <property type="project" value="TreeGrafter"/>
</dbReference>
<dbReference type="SUPFAM" id="SSF52091">
    <property type="entry name" value="SpoIIaa-like"/>
    <property type="match status" value="1"/>
</dbReference>
<feature type="transmembrane region" description="Helical" evidence="8">
    <location>
        <begin position="182"/>
        <end position="202"/>
    </location>
</feature>
<keyword evidence="11" id="KW-1185">Reference proteome</keyword>
<evidence type="ECO:0000256" key="6">
    <source>
        <dbReference type="ARBA" id="ARBA00023136"/>
    </source>
</evidence>
<comment type="subcellular location">
    <subcellularLocation>
        <location evidence="1">Membrane</location>
        <topology evidence="1">Multi-pass membrane protein</topology>
    </subcellularLocation>
</comment>
<comment type="caution">
    <text evidence="10">The sequence shown here is derived from an EMBL/GenBank/DDBJ whole genome shotgun (WGS) entry which is preliminary data.</text>
</comment>
<dbReference type="PROSITE" id="PS50801">
    <property type="entry name" value="STAS"/>
    <property type="match status" value="1"/>
</dbReference>
<keyword evidence="3" id="KW-0436">Ligase</keyword>
<dbReference type="InterPro" id="IPR000873">
    <property type="entry name" value="AMP-dep_synth/lig_dom"/>
</dbReference>
<gene>
    <name evidence="10" type="ORF">COHA_000566</name>
</gene>
<dbReference type="InterPro" id="IPR045851">
    <property type="entry name" value="AMP-bd_C_sf"/>
</dbReference>
<dbReference type="FunFam" id="3.40.50.12780:FF:000003">
    <property type="entry name" value="Long-chain-fatty-acid--CoA ligase FadD"/>
    <property type="match status" value="1"/>
</dbReference>
<evidence type="ECO:0000256" key="4">
    <source>
        <dbReference type="ARBA" id="ARBA00022692"/>
    </source>
</evidence>
<evidence type="ECO:0000313" key="10">
    <source>
        <dbReference type="EMBL" id="KAI7846029.1"/>
    </source>
</evidence>
<protein>
    <recommendedName>
        <fullName evidence="9">STAS domain-containing protein</fullName>
    </recommendedName>
</protein>
<accession>A0AAD5E2Z5</accession>
<dbReference type="InterPro" id="IPR036513">
    <property type="entry name" value="STAS_dom_sf"/>
</dbReference>